<proteinExistence type="predicted"/>
<sequence length="367" mass="37281">MAAQPPYTNGTATVTAGSAVVTGTGTAWNIGIVNGGDFSRLGLMIPILSVDSATQLTLAYPWAGATGTGAYAISIGRSGAADATTANARLAQLVAQLQGVSPFIQSLLDDADQAAARNTLGAAAPIGFTPIQQGGGPGQFANKTNIGWTGSALTLAIDNTLLGKMLVGGVNVSTFMEQLALNAANAAQARATLVAQENLGWKPCSGFPYSPASNVSGVIIPIPAGSKSLRVTGVAKPSVLSAFGFMRLSYDGGATYKAAATDYSAASFYHVGSAVAGSGDLIQSYFKCLVAANDAVLFSTFDARVDFFSSGLAKMMAWSAGFATSGASSYELYNGWSRTGGAPTHAILQLSEGASFTPSTNIMAECF</sequence>
<organism evidence="1 2">
    <name type="scientific">Aureimonas glaciei</name>
    <dbReference type="NCBI Taxonomy" id="1776957"/>
    <lineage>
        <taxon>Bacteria</taxon>
        <taxon>Pseudomonadati</taxon>
        <taxon>Pseudomonadota</taxon>
        <taxon>Alphaproteobacteria</taxon>
        <taxon>Hyphomicrobiales</taxon>
        <taxon>Aurantimonadaceae</taxon>
        <taxon>Aureimonas</taxon>
    </lineage>
</organism>
<comment type="caution">
    <text evidence="1">The sequence shown here is derived from an EMBL/GenBank/DDBJ whole genome shotgun (WGS) entry which is preliminary data.</text>
</comment>
<name>A0A916Y334_9HYPH</name>
<reference evidence="1" key="2">
    <citation type="submission" date="2020-09" db="EMBL/GenBank/DDBJ databases">
        <authorList>
            <person name="Sun Q."/>
            <person name="Zhou Y."/>
        </authorList>
    </citation>
    <scope>NUCLEOTIDE SEQUENCE</scope>
    <source>
        <strain evidence="1">CGMCC 1.15493</strain>
    </source>
</reference>
<dbReference type="EMBL" id="BMJJ01000009">
    <property type="protein sequence ID" value="GGD29206.1"/>
    <property type="molecule type" value="Genomic_DNA"/>
</dbReference>
<evidence type="ECO:0000313" key="2">
    <source>
        <dbReference type="Proteomes" id="UP000613160"/>
    </source>
</evidence>
<accession>A0A916Y334</accession>
<gene>
    <name evidence="1" type="ORF">GCM10011335_35430</name>
</gene>
<evidence type="ECO:0000313" key="1">
    <source>
        <dbReference type="EMBL" id="GGD29206.1"/>
    </source>
</evidence>
<reference evidence="1" key="1">
    <citation type="journal article" date="2014" name="Int. J. Syst. Evol. Microbiol.">
        <title>Complete genome sequence of Corynebacterium casei LMG S-19264T (=DSM 44701T), isolated from a smear-ripened cheese.</title>
        <authorList>
            <consortium name="US DOE Joint Genome Institute (JGI-PGF)"/>
            <person name="Walter F."/>
            <person name="Albersmeier A."/>
            <person name="Kalinowski J."/>
            <person name="Ruckert C."/>
        </authorList>
    </citation>
    <scope>NUCLEOTIDE SEQUENCE</scope>
    <source>
        <strain evidence="1">CGMCC 1.15493</strain>
    </source>
</reference>
<protein>
    <submittedName>
        <fullName evidence="1">Uncharacterized protein</fullName>
    </submittedName>
</protein>
<dbReference type="AlphaFoldDB" id="A0A916Y334"/>
<dbReference type="Proteomes" id="UP000613160">
    <property type="component" value="Unassembled WGS sequence"/>
</dbReference>
<dbReference type="RefSeq" id="WP_188853189.1">
    <property type="nucleotide sequence ID" value="NZ_BMJJ01000009.1"/>
</dbReference>
<keyword evidence="2" id="KW-1185">Reference proteome</keyword>